<evidence type="ECO:0000256" key="3">
    <source>
        <dbReference type="SAM" id="SignalP"/>
    </source>
</evidence>
<accession>A0A1J8QK61</accession>
<dbReference type="AlphaFoldDB" id="A0A1J8QK61"/>
<sequence length="303" mass="32672">MPRVLIPTIAVMLVYLIEFTLATSGNTTCAGNMTQWYTDAVGETACETYERLRQICNPNYRVPNFRANAPGDQCDDQLRVGSYATYLSPNGSFCSPGTNQSLPTSIQTTVCNGGINLVDFVYNTYWTDGSWFYVYTEDDAVKYDIMSTQCNGTTNTTSASSQSTTAASVGSAKSSNISTIVGAVIGSVLALVVAAAVVIFRLRKRQRRLDSLHAPEAEVISPYIVPDSTSGNQGSGHDRKRTPSTPALAVIVSGNGQTSLDLWNESSSIDALRHEDAGAVPTLTRSWSGRLPPAYDPVWEAPR</sequence>
<keyword evidence="2" id="KW-1133">Transmembrane helix</keyword>
<feature type="transmembrane region" description="Helical" evidence="2">
    <location>
        <begin position="180"/>
        <end position="200"/>
    </location>
</feature>
<name>A0A1J8QK61_9AGAM</name>
<proteinExistence type="predicted"/>
<keyword evidence="2" id="KW-0472">Membrane</keyword>
<protein>
    <submittedName>
        <fullName evidence="4">Uncharacterized protein</fullName>
    </submittedName>
</protein>
<keyword evidence="3" id="KW-0732">Signal</keyword>
<evidence type="ECO:0000256" key="2">
    <source>
        <dbReference type="SAM" id="Phobius"/>
    </source>
</evidence>
<dbReference type="Proteomes" id="UP000183567">
    <property type="component" value="Unassembled WGS sequence"/>
</dbReference>
<feature type="signal peptide" evidence="3">
    <location>
        <begin position="1"/>
        <end position="22"/>
    </location>
</feature>
<evidence type="ECO:0000313" key="5">
    <source>
        <dbReference type="Proteomes" id="UP000183567"/>
    </source>
</evidence>
<feature type="chain" id="PRO_5013018252" evidence="3">
    <location>
        <begin position="23"/>
        <end position="303"/>
    </location>
</feature>
<gene>
    <name evidence="4" type="ORF">AZE42_03886</name>
</gene>
<organism evidence="4 5">
    <name type="scientific">Rhizopogon vesiculosus</name>
    <dbReference type="NCBI Taxonomy" id="180088"/>
    <lineage>
        <taxon>Eukaryota</taxon>
        <taxon>Fungi</taxon>
        <taxon>Dikarya</taxon>
        <taxon>Basidiomycota</taxon>
        <taxon>Agaricomycotina</taxon>
        <taxon>Agaricomycetes</taxon>
        <taxon>Agaricomycetidae</taxon>
        <taxon>Boletales</taxon>
        <taxon>Suillineae</taxon>
        <taxon>Rhizopogonaceae</taxon>
        <taxon>Rhizopogon</taxon>
    </lineage>
</organism>
<feature type="region of interest" description="Disordered" evidence="1">
    <location>
        <begin position="223"/>
        <end position="244"/>
    </location>
</feature>
<keyword evidence="2" id="KW-0812">Transmembrane</keyword>
<evidence type="ECO:0000256" key="1">
    <source>
        <dbReference type="SAM" id="MobiDB-lite"/>
    </source>
</evidence>
<comment type="caution">
    <text evidence="4">The sequence shown here is derived from an EMBL/GenBank/DDBJ whole genome shotgun (WGS) entry which is preliminary data.</text>
</comment>
<dbReference type="OrthoDB" id="2757214at2759"/>
<dbReference type="EMBL" id="LVVM01000203">
    <property type="protein sequence ID" value="OJA21317.1"/>
    <property type="molecule type" value="Genomic_DNA"/>
</dbReference>
<reference evidence="4 5" key="1">
    <citation type="submission" date="2016-03" db="EMBL/GenBank/DDBJ databases">
        <title>Comparative genomics of the ectomycorrhizal sister species Rhizopogon vinicolor and Rhizopogon vesiculosus (Basidiomycota: Boletales) reveals a divergence of the mating type B locus.</title>
        <authorList>
            <person name="Mujic A.B."/>
            <person name="Kuo A."/>
            <person name="Tritt A."/>
            <person name="Lipzen A."/>
            <person name="Chen C."/>
            <person name="Johnson J."/>
            <person name="Sharma A."/>
            <person name="Barry K."/>
            <person name="Grigoriev I.V."/>
            <person name="Spatafora J.W."/>
        </authorList>
    </citation>
    <scope>NUCLEOTIDE SEQUENCE [LARGE SCALE GENOMIC DNA]</scope>
    <source>
        <strain evidence="4 5">AM-OR11-056</strain>
    </source>
</reference>
<keyword evidence="5" id="KW-1185">Reference proteome</keyword>
<evidence type="ECO:0000313" key="4">
    <source>
        <dbReference type="EMBL" id="OJA21317.1"/>
    </source>
</evidence>